<evidence type="ECO:0000259" key="1">
    <source>
        <dbReference type="Pfam" id="PF02826"/>
    </source>
</evidence>
<dbReference type="Pfam" id="PF16924">
    <property type="entry name" value="DpaA_N"/>
    <property type="match status" value="1"/>
</dbReference>
<sequence>MGLDLRGIKIAVIGGDRRDIYLMQDLIELGASVSAIGFSPCPELSQVRLLDRLETAIHKTQVLILPMGGTDLEGNIKTLDEDITLRLSPEIAAAIPEGVLVIIGFARDFVKEWAHKYRWKMIEIAEMDTVAVLNSIPSAEGALQLAMEKLQITIHGSNSFVLGFGRLGKTLARMLQGIGARTTIVARKRSDLSRAIEMGYRPLHCSQLHQSISVADVIFNTIPAMILDEKLLSLLNKDTLIIDIASSPGGTDFSVAKRLGIQAILTPSLPGMVAPKTSGKILAQVIPQLILREVPHEYY</sequence>
<feature type="domain" description="D-isomer specific 2-hydroxyacid dehydrogenase NAD-binding" evidence="1">
    <location>
        <begin position="150"/>
        <end position="245"/>
    </location>
</feature>
<dbReference type="RefSeq" id="WP_044663715.1">
    <property type="nucleotide sequence ID" value="NZ_CDRZ01000002.1"/>
</dbReference>
<dbReference type="SUPFAM" id="SSF51735">
    <property type="entry name" value="NAD(P)-binding Rossmann-fold domains"/>
    <property type="match status" value="1"/>
</dbReference>
<dbReference type="GO" id="GO:0051287">
    <property type="term" value="F:NAD binding"/>
    <property type="evidence" value="ECO:0007669"/>
    <property type="project" value="InterPro"/>
</dbReference>
<accession>A0A0B7MB96</accession>
<evidence type="ECO:0000259" key="2">
    <source>
        <dbReference type="Pfam" id="PF16924"/>
    </source>
</evidence>
<dbReference type="Proteomes" id="UP000046155">
    <property type="component" value="Unassembled WGS sequence"/>
</dbReference>
<proteinExistence type="predicted"/>
<dbReference type="Pfam" id="PF02826">
    <property type="entry name" value="2-Hacid_dh_C"/>
    <property type="match status" value="1"/>
</dbReference>
<dbReference type="InterPro" id="IPR031629">
    <property type="entry name" value="DpaA_N"/>
</dbReference>
<dbReference type="InterPro" id="IPR006140">
    <property type="entry name" value="D-isomer_DH_NAD-bd"/>
</dbReference>
<dbReference type="InterPro" id="IPR036291">
    <property type="entry name" value="NAD(P)-bd_dom_sf"/>
</dbReference>
<feature type="domain" description="Dipicolinate synthase subunit A N-terminal" evidence="2">
    <location>
        <begin position="9"/>
        <end position="125"/>
    </location>
</feature>
<organism evidence="3 4">
    <name type="scientific">Syntrophaceticus schinkii</name>
    <dbReference type="NCBI Taxonomy" id="499207"/>
    <lineage>
        <taxon>Bacteria</taxon>
        <taxon>Bacillati</taxon>
        <taxon>Bacillota</taxon>
        <taxon>Clostridia</taxon>
        <taxon>Thermoanaerobacterales</taxon>
        <taxon>Thermoanaerobacterales Family III. Incertae Sedis</taxon>
        <taxon>Syntrophaceticus</taxon>
    </lineage>
</organism>
<reference evidence="4" key="1">
    <citation type="submission" date="2015-01" db="EMBL/GenBank/DDBJ databases">
        <authorList>
            <person name="Manzoor Shahid"/>
            <person name="Zubair Saima"/>
        </authorList>
    </citation>
    <scope>NUCLEOTIDE SEQUENCE [LARGE SCALE GENOMIC DNA]</scope>
    <source>
        <strain evidence="4">Sp3</strain>
    </source>
</reference>
<dbReference type="Gene3D" id="3.40.50.720">
    <property type="entry name" value="NAD(P)-binding Rossmann-like Domain"/>
    <property type="match status" value="1"/>
</dbReference>
<dbReference type="AlphaFoldDB" id="A0A0B7MB96"/>
<dbReference type="OrthoDB" id="8840764at2"/>
<keyword evidence="4" id="KW-1185">Reference proteome</keyword>
<name>A0A0B7MB96_9FIRM</name>
<dbReference type="InterPro" id="IPR014215">
    <property type="entry name" value="Dipicolinic_acid_synth_A"/>
</dbReference>
<evidence type="ECO:0000313" key="3">
    <source>
        <dbReference type="EMBL" id="CEO87325.1"/>
    </source>
</evidence>
<dbReference type="EMBL" id="CDRZ01000002">
    <property type="protein sequence ID" value="CEO87325.1"/>
    <property type="molecule type" value="Genomic_DNA"/>
</dbReference>
<protein>
    <submittedName>
        <fullName evidence="3">Dipicolinic acid synthetase, A subunit</fullName>
    </submittedName>
</protein>
<dbReference type="NCBIfam" id="NF006162">
    <property type="entry name" value="PRK08306.1"/>
    <property type="match status" value="1"/>
</dbReference>
<gene>
    <name evidence="3" type="ORF">SSCH_100013</name>
</gene>
<dbReference type="NCBIfam" id="TIGR02853">
    <property type="entry name" value="spore_dpaA"/>
    <property type="match status" value="1"/>
</dbReference>
<evidence type="ECO:0000313" key="4">
    <source>
        <dbReference type="Proteomes" id="UP000046155"/>
    </source>
</evidence>